<evidence type="ECO:0000313" key="10">
    <source>
        <dbReference type="Proteomes" id="UP000494206"/>
    </source>
</evidence>
<dbReference type="PANTHER" id="PTHR11080:SF2">
    <property type="entry name" value="LD05707P"/>
    <property type="match status" value="1"/>
</dbReference>
<dbReference type="GO" id="GO:0019363">
    <property type="term" value="P:pyridine nucleotide biosynthetic process"/>
    <property type="evidence" value="ECO:0007669"/>
    <property type="project" value="UniProtKB-KW"/>
</dbReference>
<evidence type="ECO:0000313" key="9">
    <source>
        <dbReference type="EMBL" id="CAB3406753.1"/>
    </source>
</evidence>
<name>A0A8S1EYP4_9PELO</name>
<evidence type="ECO:0000256" key="5">
    <source>
        <dbReference type="ARBA" id="ARBA00037900"/>
    </source>
</evidence>
<gene>
    <name evidence="9" type="ORF">CBOVIS_LOCUS8777</name>
</gene>
<dbReference type="InterPro" id="IPR000868">
    <property type="entry name" value="Isochorismatase-like_dom"/>
</dbReference>
<evidence type="ECO:0000256" key="4">
    <source>
        <dbReference type="ARBA" id="ARBA00022801"/>
    </source>
</evidence>
<comment type="caution">
    <text evidence="9">The sequence shown here is derived from an EMBL/GenBank/DDBJ whole genome shotgun (WGS) entry which is preliminary data.</text>
</comment>
<comment type="pathway">
    <text evidence="5">Cofactor biosynthesis; nicotinate biosynthesis; nicotinate from nicotinamide: step 1/1.</text>
</comment>
<evidence type="ECO:0000259" key="8">
    <source>
        <dbReference type="Pfam" id="PF00857"/>
    </source>
</evidence>
<sequence length="311" mass="35278">MATIIRACLKEELCQLTADADAVDGILDSYITTDHVWNDDTDEIFRRNVLVPLKKLRVALIVVDFQNDFITGSLSIKEGDAEHEPLDALPHVNNLLTNLKWNMIVYTQDWHPSNHISFFEHARNPDRELAPEDRSRKLRPFDIVRFVKPVSTIQVLYPSHCIQGGWGSQLHAQLARVDGAQYIKKGYDVYVDAYSAFTDNCGIKHSELEMTLRKNDINAIIACGLAYDICVMHTLKDASKKGFLTCILSTGSKGLSSSKMDEANEMFRKRGIAIVEDDMAECISKRTAFPIEWIQYLAQQAHHELHTKKSQ</sequence>
<dbReference type="Pfam" id="PF00857">
    <property type="entry name" value="Isochorismatase"/>
    <property type="match status" value="1"/>
</dbReference>
<accession>A0A8S1EYP4</accession>
<protein>
    <recommendedName>
        <fullName evidence="6">nicotinamidase</fullName>
        <ecNumber evidence="6">3.5.1.19</ecNumber>
    </recommendedName>
    <alternativeName>
        <fullName evidence="7">Nicotinamide deamidase</fullName>
    </alternativeName>
</protein>
<keyword evidence="10" id="KW-1185">Reference proteome</keyword>
<evidence type="ECO:0000256" key="7">
    <source>
        <dbReference type="ARBA" id="ARBA00043224"/>
    </source>
</evidence>
<dbReference type="EC" id="3.5.1.19" evidence="6"/>
<dbReference type="OrthoDB" id="167809at2759"/>
<dbReference type="GO" id="GO:0008936">
    <property type="term" value="F:nicotinamidase activity"/>
    <property type="evidence" value="ECO:0007669"/>
    <property type="project" value="UniProtKB-EC"/>
</dbReference>
<dbReference type="Gene3D" id="3.40.50.850">
    <property type="entry name" value="Isochorismatase-like"/>
    <property type="match status" value="1"/>
</dbReference>
<keyword evidence="3" id="KW-0479">Metal-binding</keyword>
<dbReference type="AlphaFoldDB" id="A0A8S1EYP4"/>
<dbReference type="InterPro" id="IPR036380">
    <property type="entry name" value="Isochorismatase-like_sf"/>
</dbReference>
<feature type="domain" description="Isochorismatase-like" evidence="8">
    <location>
        <begin position="59"/>
        <end position="274"/>
    </location>
</feature>
<dbReference type="InterPro" id="IPR052347">
    <property type="entry name" value="Isochorismatase_Nicotinamidase"/>
</dbReference>
<dbReference type="PANTHER" id="PTHR11080">
    <property type="entry name" value="PYRAZINAMIDASE/NICOTINAMIDASE"/>
    <property type="match status" value="1"/>
</dbReference>
<evidence type="ECO:0000256" key="1">
    <source>
        <dbReference type="ARBA" id="ARBA00006336"/>
    </source>
</evidence>
<keyword evidence="4" id="KW-0378">Hydrolase</keyword>
<dbReference type="FunFam" id="3.40.50.850:FF:000013">
    <property type="entry name" value="Pyrazinamidase and NiCotinamidase"/>
    <property type="match status" value="1"/>
</dbReference>
<evidence type="ECO:0000256" key="2">
    <source>
        <dbReference type="ARBA" id="ARBA00022642"/>
    </source>
</evidence>
<comment type="similarity">
    <text evidence="1">Belongs to the isochorismatase family.</text>
</comment>
<dbReference type="Proteomes" id="UP000494206">
    <property type="component" value="Unassembled WGS sequence"/>
</dbReference>
<dbReference type="GO" id="GO:0046872">
    <property type="term" value="F:metal ion binding"/>
    <property type="evidence" value="ECO:0007669"/>
    <property type="project" value="UniProtKB-KW"/>
</dbReference>
<evidence type="ECO:0000256" key="6">
    <source>
        <dbReference type="ARBA" id="ARBA00039017"/>
    </source>
</evidence>
<keyword evidence="2" id="KW-0662">Pyridine nucleotide biosynthesis</keyword>
<proteinExistence type="inferred from homology"/>
<evidence type="ECO:0000256" key="3">
    <source>
        <dbReference type="ARBA" id="ARBA00022723"/>
    </source>
</evidence>
<organism evidence="9 10">
    <name type="scientific">Caenorhabditis bovis</name>
    <dbReference type="NCBI Taxonomy" id="2654633"/>
    <lineage>
        <taxon>Eukaryota</taxon>
        <taxon>Metazoa</taxon>
        <taxon>Ecdysozoa</taxon>
        <taxon>Nematoda</taxon>
        <taxon>Chromadorea</taxon>
        <taxon>Rhabditida</taxon>
        <taxon>Rhabditina</taxon>
        <taxon>Rhabditomorpha</taxon>
        <taxon>Rhabditoidea</taxon>
        <taxon>Rhabditidae</taxon>
        <taxon>Peloderinae</taxon>
        <taxon>Caenorhabditis</taxon>
    </lineage>
</organism>
<dbReference type="SUPFAM" id="SSF52499">
    <property type="entry name" value="Isochorismatase-like hydrolases"/>
    <property type="match status" value="1"/>
</dbReference>
<reference evidence="9 10" key="1">
    <citation type="submission" date="2020-04" db="EMBL/GenBank/DDBJ databases">
        <authorList>
            <person name="Laetsch R D."/>
            <person name="Stevens L."/>
            <person name="Kumar S."/>
            <person name="Blaxter L. M."/>
        </authorList>
    </citation>
    <scope>NUCLEOTIDE SEQUENCE [LARGE SCALE GENOMIC DNA]</scope>
</reference>
<dbReference type="EMBL" id="CADEPM010000005">
    <property type="protein sequence ID" value="CAB3406753.1"/>
    <property type="molecule type" value="Genomic_DNA"/>
</dbReference>